<evidence type="ECO:0000256" key="1">
    <source>
        <dbReference type="SAM" id="MobiDB-lite"/>
    </source>
</evidence>
<evidence type="ECO:0000313" key="4">
    <source>
        <dbReference type="Proteomes" id="UP000694385"/>
    </source>
</evidence>
<dbReference type="InterPro" id="IPR033223">
    <property type="entry name" value="TTMP"/>
</dbReference>
<feature type="compositionally biased region" description="Acidic residues" evidence="1">
    <location>
        <begin position="9"/>
        <end position="24"/>
    </location>
</feature>
<keyword evidence="2" id="KW-0812">Transmembrane</keyword>
<feature type="region of interest" description="Disordered" evidence="1">
    <location>
        <begin position="1"/>
        <end position="55"/>
    </location>
</feature>
<sequence>MAGASSPNEDLELSELEGQPDEESPLNGLPVQPRSAEDLGPRRPPQADKKSPWSSCNKNVVGKCKLWMIFSSVLLGLMIVIIIGLCLMRATYIDEDEHTIPELSGNKTFFVMLKIPVECVTEEGLPHLLTQRLTEVYSASASLSRYFTSVDIVDFSGENATVTYHLQFGVPSGDDDFMKYMMSEELILGILLQNFHDQIIPSCESLGLDPESFLFYE</sequence>
<accession>A0A8C5KFC9</accession>
<dbReference type="Proteomes" id="UP000694385">
    <property type="component" value="Unassembled WGS sequence"/>
</dbReference>
<evidence type="ECO:0000256" key="2">
    <source>
        <dbReference type="SAM" id="Phobius"/>
    </source>
</evidence>
<protein>
    <submittedName>
        <fullName evidence="3">cDNA sequence, BC016579</fullName>
    </submittedName>
</protein>
<feature type="compositionally biased region" description="Basic and acidic residues" evidence="1">
    <location>
        <begin position="35"/>
        <end position="51"/>
    </location>
</feature>
<dbReference type="GeneTree" id="ENSGT00390000014574"/>
<dbReference type="Ensembl" id="ENSJJAT00000014305.1">
    <property type="protein sequence ID" value="ENSJJAP00000007884.1"/>
    <property type="gene ID" value="ENSJJAG00000012194.1"/>
</dbReference>
<evidence type="ECO:0000313" key="3">
    <source>
        <dbReference type="Ensembl" id="ENSJJAP00000007884.1"/>
    </source>
</evidence>
<dbReference type="OMA" id="GFMKYMM"/>
<keyword evidence="2" id="KW-1133">Transmembrane helix</keyword>
<name>A0A8C5KFC9_JACJA</name>
<proteinExistence type="predicted"/>
<organism evidence="3 4">
    <name type="scientific">Jaculus jaculus</name>
    <name type="common">Lesser Egyptian jerboa</name>
    <dbReference type="NCBI Taxonomy" id="51337"/>
    <lineage>
        <taxon>Eukaryota</taxon>
        <taxon>Metazoa</taxon>
        <taxon>Chordata</taxon>
        <taxon>Craniata</taxon>
        <taxon>Vertebrata</taxon>
        <taxon>Euteleostomi</taxon>
        <taxon>Mammalia</taxon>
        <taxon>Eutheria</taxon>
        <taxon>Euarchontoglires</taxon>
        <taxon>Glires</taxon>
        <taxon>Rodentia</taxon>
        <taxon>Myomorpha</taxon>
        <taxon>Dipodoidea</taxon>
        <taxon>Dipodidae</taxon>
        <taxon>Dipodinae</taxon>
        <taxon>Jaculus</taxon>
    </lineage>
</organism>
<feature type="transmembrane region" description="Helical" evidence="2">
    <location>
        <begin position="67"/>
        <end position="88"/>
    </location>
</feature>
<keyword evidence="4" id="KW-1185">Reference proteome</keyword>
<dbReference type="AlphaFoldDB" id="A0A8C5KFC9"/>
<dbReference type="GO" id="GO:0005886">
    <property type="term" value="C:plasma membrane"/>
    <property type="evidence" value="ECO:0007669"/>
    <property type="project" value="Ensembl"/>
</dbReference>
<keyword evidence="2" id="KW-0472">Membrane</keyword>
<dbReference type="PANTHER" id="PTHR14636:SF1">
    <property type="entry name" value="TPA-INDUCED TRANSMEMBRANE PROTEIN"/>
    <property type="match status" value="1"/>
</dbReference>
<reference evidence="3" key="2">
    <citation type="submission" date="2025-09" db="UniProtKB">
        <authorList>
            <consortium name="Ensembl"/>
        </authorList>
    </citation>
    <scope>IDENTIFICATION</scope>
</reference>
<dbReference type="PANTHER" id="PTHR14636">
    <property type="entry name" value="TPA-INDUCED TRANSMEMBRANE PROTEIN"/>
    <property type="match status" value="1"/>
</dbReference>
<reference evidence="3" key="1">
    <citation type="submission" date="2025-08" db="UniProtKB">
        <authorList>
            <consortium name="Ensembl"/>
        </authorList>
    </citation>
    <scope>IDENTIFICATION</scope>
</reference>
<gene>
    <name evidence="3" type="primary">C4H3orf52</name>
</gene>